<dbReference type="InterPro" id="IPR038765">
    <property type="entry name" value="Papain-like_cys_pep_sf"/>
</dbReference>
<evidence type="ECO:0000259" key="1">
    <source>
        <dbReference type="SMART" id="SM00460"/>
    </source>
</evidence>
<name>A0A084SQZ3_9BACT</name>
<protein>
    <recommendedName>
        <fullName evidence="1">Transglutaminase-like domain-containing protein</fullName>
    </recommendedName>
</protein>
<dbReference type="EMBL" id="JPMI01000173">
    <property type="protein sequence ID" value="KFA90878.1"/>
    <property type="molecule type" value="Genomic_DNA"/>
</dbReference>
<dbReference type="AlphaFoldDB" id="A0A084SQZ3"/>
<dbReference type="InterPro" id="IPR002931">
    <property type="entry name" value="Transglutaminase-like"/>
</dbReference>
<reference evidence="2 3" key="1">
    <citation type="submission" date="2014-07" db="EMBL/GenBank/DDBJ databases">
        <title>Draft Genome Sequence of Gephyronic Acid Producer, Cystobacter violaceus Strain Cb vi76.</title>
        <authorList>
            <person name="Stevens D.C."/>
            <person name="Young J."/>
            <person name="Carmichael R."/>
            <person name="Tan J."/>
            <person name="Taylor R.E."/>
        </authorList>
    </citation>
    <scope>NUCLEOTIDE SEQUENCE [LARGE SCALE GENOMIC DNA]</scope>
    <source>
        <strain evidence="2 3">Cb vi76</strain>
    </source>
</reference>
<organism evidence="2 3">
    <name type="scientific">Archangium violaceum Cb vi76</name>
    <dbReference type="NCBI Taxonomy" id="1406225"/>
    <lineage>
        <taxon>Bacteria</taxon>
        <taxon>Pseudomonadati</taxon>
        <taxon>Myxococcota</taxon>
        <taxon>Myxococcia</taxon>
        <taxon>Myxococcales</taxon>
        <taxon>Cystobacterineae</taxon>
        <taxon>Archangiaceae</taxon>
        <taxon>Archangium</taxon>
    </lineage>
</organism>
<dbReference type="Gene3D" id="3.10.620.30">
    <property type="match status" value="1"/>
</dbReference>
<comment type="caution">
    <text evidence="2">The sequence shown here is derived from an EMBL/GenBank/DDBJ whole genome shotgun (WGS) entry which is preliminary data.</text>
</comment>
<proteinExistence type="predicted"/>
<dbReference type="Proteomes" id="UP000028547">
    <property type="component" value="Unassembled WGS sequence"/>
</dbReference>
<dbReference type="SUPFAM" id="SSF54001">
    <property type="entry name" value="Cysteine proteinases"/>
    <property type="match status" value="1"/>
</dbReference>
<feature type="domain" description="Transglutaminase-like" evidence="1">
    <location>
        <begin position="71"/>
        <end position="131"/>
    </location>
</feature>
<dbReference type="Pfam" id="PF01841">
    <property type="entry name" value="Transglut_core"/>
    <property type="match status" value="1"/>
</dbReference>
<dbReference type="SMART" id="SM00460">
    <property type="entry name" value="TGc"/>
    <property type="match status" value="1"/>
</dbReference>
<sequence>MIPSPHAQRQAIQRLIRPWEVAHLVRTVPLGYLPVNHSFTENVAGWFQEGELQYIADPSGPFDYWCSPAVTLDRKGGDCDDLAIFGASFLRRGGVKASVVVGSLWSNGTWGGHAWVEGSDRFGWFLLEGTSGGLYRGQRPAWYVASHVLSPAVSPLEA</sequence>
<evidence type="ECO:0000313" key="2">
    <source>
        <dbReference type="EMBL" id="KFA90878.1"/>
    </source>
</evidence>
<gene>
    <name evidence="2" type="ORF">Q664_25765</name>
</gene>
<evidence type="ECO:0000313" key="3">
    <source>
        <dbReference type="Proteomes" id="UP000028547"/>
    </source>
</evidence>
<accession>A0A084SQZ3</accession>